<name>A0A8S5QE80_9CAUD</name>
<dbReference type="EMBL" id="BK015631">
    <property type="protein sequence ID" value="DAE16836.1"/>
    <property type="molecule type" value="Genomic_DNA"/>
</dbReference>
<proteinExistence type="predicted"/>
<reference evidence="1" key="1">
    <citation type="journal article" date="2021" name="Proc. Natl. Acad. Sci. U.S.A.">
        <title>A Catalog of Tens of Thousands of Viruses from Human Metagenomes Reveals Hidden Associations with Chronic Diseases.</title>
        <authorList>
            <person name="Tisza M.J."/>
            <person name="Buck C.B."/>
        </authorList>
    </citation>
    <scope>NUCLEOTIDE SEQUENCE</scope>
    <source>
        <strain evidence="1">CtVii20</strain>
    </source>
</reference>
<accession>A0A8S5QE80</accession>
<sequence>MQTDIIDTFDIYDQGKIKRKGKEVFNTTFEMELRIILLMASAPELLFSSTRILALDFISCYAKAFDVALENLHGNNNFMYAEMAGRRSLVTEAIKKLVRYGILQVKNNRGFYYKITKYGLEISNELHSTYAQEYRRVAGLSVKKYHSLNDEGLLREIQRHPIAKPKE</sequence>
<organism evidence="1">
    <name type="scientific">Siphoviridae sp. ctVii20</name>
    <dbReference type="NCBI Taxonomy" id="2825533"/>
    <lineage>
        <taxon>Viruses</taxon>
        <taxon>Duplodnaviria</taxon>
        <taxon>Heunggongvirae</taxon>
        <taxon>Uroviricota</taxon>
        <taxon>Caudoviricetes</taxon>
    </lineage>
</organism>
<protein>
    <submittedName>
        <fullName evidence="1">Regulatory protein MarR MULTIPLE ANTIBIOTIC-RESISTANCE REPRESSOR, STRUCTURAL</fullName>
    </submittedName>
</protein>
<dbReference type="InterPro" id="IPR046904">
    <property type="entry name" value="ABC-3C_MC2"/>
</dbReference>
<dbReference type="Pfam" id="PF20288">
    <property type="entry name" value="MC2"/>
    <property type="match status" value="1"/>
</dbReference>
<evidence type="ECO:0000313" key="1">
    <source>
        <dbReference type="EMBL" id="DAE16836.1"/>
    </source>
</evidence>